<dbReference type="SMART" id="SM00248">
    <property type="entry name" value="ANK"/>
    <property type="match status" value="2"/>
</dbReference>
<evidence type="ECO:0000256" key="2">
    <source>
        <dbReference type="ARBA" id="ARBA00022801"/>
    </source>
</evidence>
<dbReference type="InterPro" id="IPR000212">
    <property type="entry name" value="DNA_helicase_UvrD/REP"/>
</dbReference>
<keyword evidence="1 6" id="KW-0547">Nucleotide-binding</keyword>
<dbReference type="Pfam" id="PF12796">
    <property type="entry name" value="Ank_2"/>
    <property type="match status" value="1"/>
</dbReference>
<dbReference type="GO" id="GO:0003678">
    <property type="term" value="F:DNA helicase activity"/>
    <property type="evidence" value="ECO:0007669"/>
    <property type="project" value="UniProtKB-EC"/>
</dbReference>
<dbReference type="EC" id="3.6.4.12" evidence="8"/>
<dbReference type="Pfam" id="PF13538">
    <property type="entry name" value="UvrD_C_2"/>
    <property type="match status" value="1"/>
</dbReference>
<dbReference type="Gene3D" id="3.40.50.300">
    <property type="entry name" value="P-loop containing nucleotide triphosphate hydrolases"/>
    <property type="match status" value="3"/>
</dbReference>
<dbReference type="Gene3D" id="1.25.40.20">
    <property type="entry name" value="Ankyrin repeat-containing domain"/>
    <property type="match status" value="1"/>
</dbReference>
<sequence>MPERDVVEFLKAAKIGDIKSVKEYVKSGGDLNAQNDYGATGLTFAVIYKKLDVIKYLLECGANPRIANNKGNTPIKLAISKNLEEIIELFERYLDPKELPKKKKIILDKSSVEFDQVVLDEIRESVQKDVVIISKKLKSNDFGGADAFTNSVFSSRSVQQKRKLNSIYDAPFFGRLDFRNVNQKPESYYIGRYDYQKHIISNNNKVAELFYRKKIGKVIHDTLGHINMKLIRQFELNKGEIISAHDLTSDDVQFLDSILKKRLVEAASAELRDVVETIQEEQYQVISADERKPLIVQGSAGSGKTTIALHRISYLLYNNKSFSPDKIAIFGPNKMFMNYISNALPGIGVEGIKQTTFLDWCHQNINDLKSAKYTYKSNTDMLTEISKKNPEEQRNALRRNTIKGSLNFYHILQRYLHDIVVGYDGARFAPIFEATNQVVVKMVDEMELKFKVELDKEIFVNMKDRIHGYYKDYRYMPLLTRRERIIKNIESIKDTFLQNLKRKMFHSHTNIQNQQKDIIQVEKVISESIAAFKKVWQPLNAVELYFNLITKFENICQYIDIDNNIKEMMRFVEDNNKLYTQKNLEASDLAGIFIIDDFLNQGVLEATEKPFHYLIIDEGQDYNPLEVFLLSKIVGKGRITILGDLGQSIFAYRSISDWKDLTATMEAGIEMDTNYIELSSTYRSTNQITNYSNEIIQGWSKNKYTLSKPFGRDGNDVLYLSGANPLQKELEIEKIVRGFQIRGLNNIAIITRDKDNVKKVARKLKNIKNINLCLEENAKYDGGLIIMPVILSKGLEFDAVIVYDSSNYETKKKDSEKKLLYVACTRAMHELVVF</sequence>
<keyword evidence="4 6" id="KW-0067">ATP-binding</keyword>
<dbReference type="Proteomes" id="UP000737402">
    <property type="component" value="Unassembled WGS sequence"/>
</dbReference>
<evidence type="ECO:0000259" key="7">
    <source>
        <dbReference type="PROSITE" id="PS51198"/>
    </source>
</evidence>
<dbReference type="InterPro" id="IPR014016">
    <property type="entry name" value="UvrD-like_ATP-bd"/>
</dbReference>
<dbReference type="InterPro" id="IPR027785">
    <property type="entry name" value="UvrD-like_helicase_C"/>
</dbReference>
<dbReference type="PROSITE" id="PS50297">
    <property type="entry name" value="ANK_REP_REGION"/>
    <property type="match status" value="1"/>
</dbReference>
<dbReference type="PROSITE" id="PS51198">
    <property type="entry name" value="UVRD_HELICASE_ATP_BIND"/>
    <property type="match status" value="1"/>
</dbReference>
<dbReference type="SUPFAM" id="SSF52540">
    <property type="entry name" value="P-loop containing nucleoside triphosphate hydrolases"/>
    <property type="match status" value="1"/>
</dbReference>
<evidence type="ECO:0000313" key="8">
    <source>
        <dbReference type="EMBL" id="MBM7620041.1"/>
    </source>
</evidence>
<keyword evidence="3 6" id="KW-0347">Helicase</keyword>
<evidence type="ECO:0000256" key="6">
    <source>
        <dbReference type="PROSITE-ProRule" id="PRU00560"/>
    </source>
</evidence>
<dbReference type="Pfam" id="PF00580">
    <property type="entry name" value="UvrD-helicase"/>
    <property type="match status" value="1"/>
</dbReference>
<reference evidence="8 9" key="1">
    <citation type="submission" date="2021-01" db="EMBL/GenBank/DDBJ databases">
        <title>Genomic Encyclopedia of Type Strains, Phase IV (KMG-IV): sequencing the most valuable type-strain genomes for metagenomic binning, comparative biology and taxonomic classification.</title>
        <authorList>
            <person name="Goeker M."/>
        </authorList>
    </citation>
    <scope>NUCLEOTIDE SEQUENCE [LARGE SCALE GENOMIC DNA]</scope>
    <source>
        <strain evidence="8 9">DSM 25879</strain>
    </source>
</reference>
<evidence type="ECO:0000313" key="9">
    <source>
        <dbReference type="Proteomes" id="UP000737402"/>
    </source>
</evidence>
<keyword evidence="5" id="KW-0040">ANK repeat</keyword>
<evidence type="ECO:0000256" key="1">
    <source>
        <dbReference type="ARBA" id="ARBA00022741"/>
    </source>
</evidence>
<evidence type="ECO:0000256" key="5">
    <source>
        <dbReference type="PROSITE-ProRule" id="PRU00023"/>
    </source>
</evidence>
<dbReference type="PROSITE" id="PS50088">
    <property type="entry name" value="ANK_REPEAT"/>
    <property type="match status" value="1"/>
</dbReference>
<gene>
    <name evidence="8" type="ORF">JOC95_001893</name>
</gene>
<keyword evidence="2 6" id="KW-0378">Hydrolase</keyword>
<feature type="repeat" description="ANK" evidence="5">
    <location>
        <begin position="37"/>
        <end position="69"/>
    </location>
</feature>
<dbReference type="InterPro" id="IPR027417">
    <property type="entry name" value="P-loop_NTPase"/>
</dbReference>
<dbReference type="PANTHER" id="PTHR11070:SF17">
    <property type="entry name" value="DNA HELICASE IV"/>
    <property type="match status" value="1"/>
</dbReference>
<dbReference type="PANTHER" id="PTHR11070">
    <property type="entry name" value="UVRD / RECB / PCRA DNA HELICASE FAMILY MEMBER"/>
    <property type="match status" value="1"/>
</dbReference>
<feature type="domain" description="UvrD-like helicase ATP-binding" evidence="7">
    <location>
        <begin position="277"/>
        <end position="685"/>
    </location>
</feature>
<dbReference type="SUPFAM" id="SSF48403">
    <property type="entry name" value="Ankyrin repeat"/>
    <property type="match status" value="1"/>
</dbReference>
<proteinExistence type="predicted"/>
<name>A0ABS2NZC2_9BACI</name>
<keyword evidence="9" id="KW-1185">Reference proteome</keyword>
<comment type="caution">
    <text evidence="8">The sequence shown here is derived from an EMBL/GenBank/DDBJ whole genome shotgun (WGS) entry which is preliminary data.</text>
</comment>
<accession>A0ABS2NZC2</accession>
<dbReference type="EMBL" id="JAFBED010000003">
    <property type="protein sequence ID" value="MBM7620041.1"/>
    <property type="molecule type" value="Genomic_DNA"/>
</dbReference>
<protein>
    <submittedName>
        <fullName evidence="8">DNA helicase-2/ATP-dependent DNA helicase PcrA</fullName>
        <ecNumber evidence="8">3.6.4.12</ecNumber>
    </submittedName>
</protein>
<evidence type="ECO:0000256" key="3">
    <source>
        <dbReference type="ARBA" id="ARBA00022806"/>
    </source>
</evidence>
<evidence type="ECO:0000256" key="4">
    <source>
        <dbReference type="ARBA" id="ARBA00022840"/>
    </source>
</evidence>
<dbReference type="InterPro" id="IPR002110">
    <property type="entry name" value="Ankyrin_rpt"/>
</dbReference>
<dbReference type="GO" id="GO:0016787">
    <property type="term" value="F:hydrolase activity"/>
    <property type="evidence" value="ECO:0007669"/>
    <property type="project" value="UniProtKB-KW"/>
</dbReference>
<feature type="binding site" evidence="6">
    <location>
        <begin position="298"/>
        <end position="305"/>
    </location>
    <ligand>
        <name>ATP</name>
        <dbReference type="ChEBI" id="CHEBI:30616"/>
    </ligand>
</feature>
<organism evidence="8 9">
    <name type="scientific">Sutcliffiella tianshenii</name>
    <dbReference type="NCBI Taxonomy" id="1463404"/>
    <lineage>
        <taxon>Bacteria</taxon>
        <taxon>Bacillati</taxon>
        <taxon>Bacillota</taxon>
        <taxon>Bacilli</taxon>
        <taxon>Bacillales</taxon>
        <taxon>Bacillaceae</taxon>
        <taxon>Sutcliffiella</taxon>
    </lineage>
</organism>
<dbReference type="InterPro" id="IPR036770">
    <property type="entry name" value="Ankyrin_rpt-contain_sf"/>
</dbReference>